<dbReference type="EMBL" id="CM045764">
    <property type="protein sequence ID" value="KAI8008766.1"/>
    <property type="molecule type" value="Genomic_DNA"/>
</dbReference>
<gene>
    <name evidence="1" type="ORF">LOK49_LG07G00227</name>
</gene>
<name>A0ACC0H9W5_9ERIC</name>
<reference evidence="1 2" key="1">
    <citation type="journal article" date="2022" name="Plant J.">
        <title>Chromosome-level genome of Camellia lanceoleosa provides a valuable resource for understanding genome evolution and self-incompatibility.</title>
        <authorList>
            <person name="Gong W."/>
            <person name="Xiao S."/>
            <person name="Wang L."/>
            <person name="Liao Z."/>
            <person name="Chang Y."/>
            <person name="Mo W."/>
            <person name="Hu G."/>
            <person name="Li W."/>
            <person name="Zhao G."/>
            <person name="Zhu H."/>
            <person name="Hu X."/>
            <person name="Ji K."/>
            <person name="Xiang X."/>
            <person name="Song Q."/>
            <person name="Yuan D."/>
            <person name="Jin S."/>
            <person name="Zhang L."/>
        </authorList>
    </citation>
    <scope>NUCLEOTIDE SEQUENCE [LARGE SCALE GENOMIC DNA]</scope>
    <source>
        <strain evidence="1">SQ_2022a</strain>
    </source>
</reference>
<proteinExistence type="predicted"/>
<comment type="caution">
    <text evidence="1">The sequence shown here is derived from an EMBL/GenBank/DDBJ whole genome shotgun (WGS) entry which is preliminary data.</text>
</comment>
<protein>
    <submittedName>
        <fullName evidence="1">Uncharacterized protein</fullName>
    </submittedName>
</protein>
<organism evidence="1 2">
    <name type="scientific">Camellia lanceoleosa</name>
    <dbReference type="NCBI Taxonomy" id="1840588"/>
    <lineage>
        <taxon>Eukaryota</taxon>
        <taxon>Viridiplantae</taxon>
        <taxon>Streptophyta</taxon>
        <taxon>Embryophyta</taxon>
        <taxon>Tracheophyta</taxon>
        <taxon>Spermatophyta</taxon>
        <taxon>Magnoliopsida</taxon>
        <taxon>eudicotyledons</taxon>
        <taxon>Gunneridae</taxon>
        <taxon>Pentapetalae</taxon>
        <taxon>asterids</taxon>
        <taxon>Ericales</taxon>
        <taxon>Theaceae</taxon>
        <taxon>Camellia</taxon>
    </lineage>
</organism>
<evidence type="ECO:0000313" key="1">
    <source>
        <dbReference type="EMBL" id="KAI8008766.1"/>
    </source>
</evidence>
<dbReference type="Proteomes" id="UP001060215">
    <property type="component" value="Chromosome 7"/>
</dbReference>
<keyword evidence="2" id="KW-1185">Reference proteome</keyword>
<accession>A0ACC0H9W5</accession>
<sequence length="274" mass="30257">MAVDDSPVDMGSVQLCVRCSVHIPSRVSIWWGSWSFSLPIWVETSSMVELAMLVAVAGADLRLDKEGRDSCPTNRRMPTILGVKDYMQRFGRETEYRGFRVGTQGRFGNRLGFKGDFRPISLSHAKAHKDRFNPMGTHRWSKTKQNVPLVLGHTELDVGHQKWGSAQSNQGELVLGQPNSTISRVFALLYTGVGPSQPSSEVGLLVEAARPLVGGAGDGRETTELMAKAHWVDLVDELALLVCLEKACNREEVTDVANEADDQPEFARDEYPST</sequence>
<evidence type="ECO:0000313" key="2">
    <source>
        <dbReference type="Proteomes" id="UP001060215"/>
    </source>
</evidence>